<keyword evidence="3" id="KW-1185">Reference proteome</keyword>
<dbReference type="PROSITE" id="PS50904">
    <property type="entry name" value="PRELI_MSF1"/>
    <property type="match status" value="1"/>
</dbReference>
<protein>
    <submittedName>
        <fullName evidence="4">PRELI domain containing protein 3A isoform X2</fullName>
    </submittedName>
</protein>
<dbReference type="AlphaFoldDB" id="A0A6J3PTA5"/>
<organism evidence="3 4">
    <name type="scientific">Tursiops truncatus</name>
    <name type="common">Atlantic bottle-nosed dolphin</name>
    <name type="synonym">Delphinus truncatus</name>
    <dbReference type="NCBI Taxonomy" id="9739"/>
    <lineage>
        <taxon>Eukaryota</taxon>
        <taxon>Metazoa</taxon>
        <taxon>Chordata</taxon>
        <taxon>Craniata</taxon>
        <taxon>Vertebrata</taxon>
        <taxon>Euteleostomi</taxon>
        <taxon>Mammalia</taxon>
        <taxon>Eutheria</taxon>
        <taxon>Laurasiatheria</taxon>
        <taxon>Artiodactyla</taxon>
        <taxon>Whippomorpha</taxon>
        <taxon>Cetacea</taxon>
        <taxon>Odontoceti</taxon>
        <taxon>Delphinidae</taxon>
        <taxon>Tursiops</taxon>
    </lineage>
</organism>
<dbReference type="PANTHER" id="PTHR11158">
    <property type="entry name" value="MSF1/PX19 RELATED"/>
    <property type="match status" value="1"/>
</dbReference>
<dbReference type="Proteomes" id="UP000245320">
    <property type="component" value="Chromosome 13"/>
</dbReference>
<feature type="compositionally biased region" description="Basic and acidic residues" evidence="1">
    <location>
        <begin position="157"/>
        <end position="173"/>
    </location>
</feature>
<dbReference type="GO" id="GO:0005758">
    <property type="term" value="C:mitochondrial intermembrane space"/>
    <property type="evidence" value="ECO:0007669"/>
    <property type="project" value="InterPro"/>
</dbReference>
<dbReference type="RefSeq" id="XP_033693414.1">
    <property type="nucleotide sequence ID" value="XM_033837523.1"/>
</dbReference>
<evidence type="ECO:0000313" key="4">
    <source>
        <dbReference type="RefSeq" id="XP_033693414.1"/>
    </source>
</evidence>
<feature type="compositionally biased region" description="Basic residues" evidence="1">
    <location>
        <begin position="184"/>
        <end position="193"/>
    </location>
</feature>
<feature type="compositionally biased region" description="Basic residues" evidence="1">
    <location>
        <begin position="11"/>
        <end position="23"/>
    </location>
</feature>
<sequence length="325" mass="36289">MGGRPVPTRPLPKRPTHRVHTPRPPRSGASRAWSFPGPGAPRAGLCVGDDEGLELGACVRVSRLRPHHPWDTVIKAAMRKYPNPMNPSVVGVDVLERSVDSRGRLHSHCLLSTEWGLPSLVRAILGTSRTLTYIREHSVVDPVGKKMELCSTNVSNGHDDHTHKLGVGEREAGVHTPPGGPRKDRAHPRSRHHREGDQPRQLSGEFDGQHDIVQRKEGGFQQLVTKRHHHFTTGTPQRRTATFWSCRRPQMEDTVEADTKGPVFVSCPQSRARAHGMFLTNSHCKETRLEFQGASFMSIETSDNCQAFTRDIFLSWLQPVGRLKS</sequence>
<proteinExistence type="predicted"/>
<dbReference type="GeneID" id="101327583"/>
<feature type="region of interest" description="Disordered" evidence="1">
    <location>
        <begin position="1"/>
        <end position="36"/>
    </location>
</feature>
<accession>A0A6J3PTA5</accession>
<evidence type="ECO:0000313" key="3">
    <source>
        <dbReference type="Proteomes" id="UP000245320"/>
    </source>
</evidence>
<name>A0A6J3PTA5_TURTR</name>
<dbReference type="InterPro" id="IPR006797">
    <property type="entry name" value="PRELI/MSF1_dom"/>
</dbReference>
<reference evidence="4" key="1">
    <citation type="submission" date="2025-08" db="UniProtKB">
        <authorList>
            <consortium name="RefSeq"/>
        </authorList>
    </citation>
    <scope>IDENTIFICATION</scope>
    <source>
        <tissue evidence="4">Spleen</tissue>
    </source>
</reference>
<dbReference type="Pfam" id="PF04707">
    <property type="entry name" value="PRELI"/>
    <property type="match status" value="1"/>
</dbReference>
<feature type="domain" description="PRELI/MSF1" evidence="2">
    <location>
        <begin position="57"/>
        <end position="232"/>
    </location>
</feature>
<dbReference type="InterPro" id="IPR037365">
    <property type="entry name" value="Slowmo/Ups"/>
</dbReference>
<evidence type="ECO:0000256" key="1">
    <source>
        <dbReference type="SAM" id="MobiDB-lite"/>
    </source>
</evidence>
<dbReference type="CTD" id="10650"/>
<evidence type="ECO:0000259" key="2">
    <source>
        <dbReference type="PROSITE" id="PS50904"/>
    </source>
</evidence>
<gene>
    <name evidence="4" type="primary">PRELID3A</name>
</gene>
<feature type="region of interest" description="Disordered" evidence="1">
    <location>
        <begin position="154"/>
        <end position="206"/>
    </location>
</feature>